<proteinExistence type="predicted"/>
<dbReference type="EMBL" id="JWZT01001985">
    <property type="protein sequence ID" value="KII70729.1"/>
    <property type="molecule type" value="Genomic_DNA"/>
</dbReference>
<name>A0A0C2IYX7_THEKT</name>
<dbReference type="Proteomes" id="UP000031668">
    <property type="component" value="Unassembled WGS sequence"/>
</dbReference>
<comment type="caution">
    <text evidence="1">The sequence shown here is derived from an EMBL/GenBank/DDBJ whole genome shotgun (WGS) entry which is preliminary data.</text>
</comment>
<accession>A0A0C2IYX7</accession>
<keyword evidence="2" id="KW-1185">Reference proteome</keyword>
<evidence type="ECO:0000313" key="1">
    <source>
        <dbReference type="EMBL" id="KII70729.1"/>
    </source>
</evidence>
<sequence length="207" mass="23740">MTNFINNSKLKSSVPFWSSSGQKKSINGFHSVIPYDECDTFTKTQTSVDRFAGTGDIDSDMMIDLIECTKCRTAVPFIVFMDGIHQYFQPHTDTAERPNSISHCDQDIVAFYGVKGHSSFDSLIQERSRDANSGEYVRRQAEVRFANRQVTYWLIETTEMVRAELSTLSQITPAINEYVKTTLPTIRRLYQRDKYMTLEGMNLICIQ</sequence>
<organism evidence="1 2">
    <name type="scientific">Thelohanellus kitauei</name>
    <name type="common">Myxosporean</name>
    <dbReference type="NCBI Taxonomy" id="669202"/>
    <lineage>
        <taxon>Eukaryota</taxon>
        <taxon>Metazoa</taxon>
        <taxon>Cnidaria</taxon>
        <taxon>Myxozoa</taxon>
        <taxon>Myxosporea</taxon>
        <taxon>Bivalvulida</taxon>
        <taxon>Platysporina</taxon>
        <taxon>Myxobolidae</taxon>
        <taxon>Thelohanellus</taxon>
    </lineage>
</organism>
<evidence type="ECO:0000313" key="2">
    <source>
        <dbReference type="Proteomes" id="UP000031668"/>
    </source>
</evidence>
<gene>
    <name evidence="1" type="ORF">RF11_13723</name>
</gene>
<dbReference type="AlphaFoldDB" id="A0A0C2IYX7"/>
<reference evidence="1 2" key="1">
    <citation type="journal article" date="2014" name="Genome Biol. Evol.">
        <title>The genome of the myxosporean Thelohanellus kitauei shows adaptations to nutrient acquisition within its fish host.</title>
        <authorList>
            <person name="Yang Y."/>
            <person name="Xiong J."/>
            <person name="Zhou Z."/>
            <person name="Huo F."/>
            <person name="Miao W."/>
            <person name="Ran C."/>
            <person name="Liu Y."/>
            <person name="Zhang J."/>
            <person name="Feng J."/>
            <person name="Wang M."/>
            <person name="Wang M."/>
            <person name="Wang L."/>
            <person name="Yao B."/>
        </authorList>
    </citation>
    <scope>NUCLEOTIDE SEQUENCE [LARGE SCALE GENOMIC DNA]</scope>
    <source>
        <strain evidence="1">Wuqing</strain>
    </source>
</reference>
<protein>
    <submittedName>
        <fullName evidence="1">Uncharacterized protein</fullName>
    </submittedName>
</protein>